<feature type="compositionally biased region" description="Polar residues" evidence="1">
    <location>
        <begin position="1"/>
        <end position="11"/>
    </location>
</feature>
<organism evidence="2 4">
    <name type="scientific">Rhizophagus clarus</name>
    <dbReference type="NCBI Taxonomy" id="94130"/>
    <lineage>
        <taxon>Eukaryota</taxon>
        <taxon>Fungi</taxon>
        <taxon>Fungi incertae sedis</taxon>
        <taxon>Mucoromycota</taxon>
        <taxon>Glomeromycotina</taxon>
        <taxon>Glomeromycetes</taxon>
        <taxon>Glomerales</taxon>
        <taxon>Glomeraceae</taxon>
        <taxon>Rhizophagus</taxon>
    </lineage>
</organism>
<feature type="region of interest" description="Disordered" evidence="1">
    <location>
        <begin position="1"/>
        <end position="40"/>
    </location>
</feature>
<dbReference type="Proteomes" id="UP000615446">
    <property type="component" value="Unassembled WGS sequence"/>
</dbReference>
<feature type="compositionally biased region" description="Low complexity" evidence="1">
    <location>
        <begin position="16"/>
        <end position="40"/>
    </location>
</feature>
<evidence type="ECO:0000256" key="1">
    <source>
        <dbReference type="SAM" id="MobiDB-lite"/>
    </source>
</evidence>
<reference evidence="3" key="2">
    <citation type="submission" date="2019-10" db="EMBL/GenBank/DDBJ databases">
        <title>Conservation and host-specific expression of non-tandemly repeated heterogenous ribosome RNA gene in arbuscular mycorrhizal fungi.</title>
        <authorList>
            <person name="Maeda T."/>
            <person name="Kobayashi Y."/>
            <person name="Nakagawa T."/>
            <person name="Ezawa T."/>
            <person name="Yamaguchi K."/>
            <person name="Bino T."/>
            <person name="Nishimoto Y."/>
            <person name="Shigenobu S."/>
            <person name="Kawaguchi M."/>
        </authorList>
    </citation>
    <scope>NUCLEOTIDE SEQUENCE</scope>
    <source>
        <strain evidence="3">HR1</strain>
    </source>
</reference>
<proteinExistence type="predicted"/>
<dbReference type="EMBL" id="BEXD01002236">
    <property type="protein sequence ID" value="GBB97604.1"/>
    <property type="molecule type" value="Genomic_DNA"/>
</dbReference>
<protein>
    <submittedName>
        <fullName evidence="2">Uncharacterized protein</fullName>
    </submittedName>
</protein>
<keyword evidence="4" id="KW-1185">Reference proteome</keyword>
<evidence type="ECO:0000313" key="4">
    <source>
        <dbReference type="Proteomes" id="UP000247702"/>
    </source>
</evidence>
<gene>
    <name evidence="3" type="ORF">RCL2_001272500</name>
    <name evidence="2" type="ORF">RclHR1_03010007</name>
</gene>
<sequence>MDQSRNPNFTENDGEISNISNNNLNISGDSSDASSYKTNNSSSYTSLVIRIRRNRRRLRRRTRINDTLNRISILPIQNTNDPFQNQIFNGSAFH</sequence>
<dbReference type="EMBL" id="BLAL01000156">
    <property type="protein sequence ID" value="GES85621.1"/>
    <property type="molecule type" value="Genomic_DNA"/>
</dbReference>
<comment type="caution">
    <text evidence="2">The sequence shown here is derived from an EMBL/GenBank/DDBJ whole genome shotgun (WGS) entry which is preliminary data.</text>
</comment>
<accession>A0A2Z6RHQ0</accession>
<dbReference type="AlphaFoldDB" id="A0A2Z6RHQ0"/>
<evidence type="ECO:0000313" key="2">
    <source>
        <dbReference type="EMBL" id="GBB97604.1"/>
    </source>
</evidence>
<reference evidence="2 4" key="1">
    <citation type="submission" date="2017-11" db="EMBL/GenBank/DDBJ databases">
        <title>The genome of Rhizophagus clarus HR1 reveals common genetic basis of auxotrophy among arbuscular mycorrhizal fungi.</title>
        <authorList>
            <person name="Kobayashi Y."/>
        </authorList>
    </citation>
    <scope>NUCLEOTIDE SEQUENCE [LARGE SCALE GENOMIC DNA]</scope>
    <source>
        <strain evidence="2 4">HR1</strain>
    </source>
</reference>
<dbReference type="Proteomes" id="UP000247702">
    <property type="component" value="Unassembled WGS sequence"/>
</dbReference>
<name>A0A2Z6RHQ0_9GLOM</name>
<evidence type="ECO:0000313" key="3">
    <source>
        <dbReference type="EMBL" id="GES85621.1"/>
    </source>
</evidence>